<evidence type="ECO:0000313" key="9">
    <source>
        <dbReference type="EMBL" id="RXW33615.1"/>
    </source>
</evidence>
<feature type="transmembrane region" description="Helical" evidence="7">
    <location>
        <begin position="25"/>
        <end position="47"/>
    </location>
</feature>
<dbReference type="PANTHER" id="PTHR30193">
    <property type="entry name" value="ABC TRANSPORTER PERMEASE PROTEIN"/>
    <property type="match status" value="1"/>
</dbReference>
<dbReference type="SUPFAM" id="SSF160964">
    <property type="entry name" value="MalF N-terminal region-like"/>
    <property type="match status" value="1"/>
</dbReference>
<reference evidence="9 10" key="1">
    <citation type="submission" date="2018-01" db="EMBL/GenBank/DDBJ databases">
        <title>Lactibacter flavus gen. nov., sp. nov., a novel bacterium of the family Propionibacteriaceae isolated from raw milk and dairy products.</title>
        <authorList>
            <person name="Wenning M."/>
            <person name="Breitenwieser F."/>
            <person name="Huptas C."/>
            <person name="von Neubeck M."/>
            <person name="Busse H.-J."/>
            <person name="Scherer S."/>
        </authorList>
    </citation>
    <scope>NUCLEOTIDE SEQUENCE [LARGE SCALE GENOMIC DNA]</scope>
    <source>
        <strain evidence="9 10">VG341</strain>
    </source>
</reference>
<comment type="similarity">
    <text evidence="7">Belongs to the binding-protein-dependent transport system permease family.</text>
</comment>
<feature type="transmembrane region" description="Helical" evidence="7">
    <location>
        <begin position="122"/>
        <end position="142"/>
    </location>
</feature>
<protein>
    <submittedName>
        <fullName evidence="9">Glycerol-3-phosphate ABC transporter permease</fullName>
    </submittedName>
</protein>
<evidence type="ECO:0000256" key="4">
    <source>
        <dbReference type="ARBA" id="ARBA00022692"/>
    </source>
</evidence>
<feature type="transmembrane region" description="Helical" evidence="7">
    <location>
        <begin position="89"/>
        <end position="110"/>
    </location>
</feature>
<keyword evidence="2 7" id="KW-0813">Transport</keyword>
<dbReference type="EMBL" id="PPCV01000001">
    <property type="protein sequence ID" value="RXW33615.1"/>
    <property type="molecule type" value="Genomic_DNA"/>
</dbReference>
<evidence type="ECO:0000256" key="5">
    <source>
        <dbReference type="ARBA" id="ARBA00022989"/>
    </source>
</evidence>
<dbReference type="InterPro" id="IPR000515">
    <property type="entry name" value="MetI-like"/>
</dbReference>
<evidence type="ECO:0000256" key="1">
    <source>
        <dbReference type="ARBA" id="ARBA00004651"/>
    </source>
</evidence>
<dbReference type="GO" id="GO:0005886">
    <property type="term" value="C:plasma membrane"/>
    <property type="evidence" value="ECO:0007669"/>
    <property type="project" value="UniProtKB-SubCell"/>
</dbReference>
<keyword evidence="4 7" id="KW-0812">Transmembrane</keyword>
<dbReference type="SUPFAM" id="SSF161098">
    <property type="entry name" value="MetI-like"/>
    <property type="match status" value="1"/>
</dbReference>
<comment type="subcellular location">
    <subcellularLocation>
        <location evidence="1 7">Cell membrane</location>
        <topology evidence="1 7">Multi-pass membrane protein</topology>
    </subcellularLocation>
</comment>
<sequence>MSATAHPHQATPAPRPHRPPRPAGASINLMYVPALVLFAVFIIYPVLQGVSIAMTNWDGYSSRRAFVGLENFARVFSDPNFSTAMTNTFIYGVGSTVIQQVLGLLFAVLLDQKLRGRQIARAIIYLPVLVSPVVMGLMYYLVFRYHQGALNDILGVFGAAPVSWMSDAGVAIGVIVVVNSLQFMGISMLIYLSGLQGIPQEIREAAALDGSIGWNQFRSITIPQLMPAFASSVVLNLIGGLKLYDVIQVLTGGGPGYATNSVSTLIGRTYFGNQAAGYAAAQGVVLFLVIVVCTVALNWWFDRTRSHLEN</sequence>
<proteinExistence type="inferred from homology"/>
<dbReference type="AlphaFoldDB" id="A0A4Q2ENC1"/>
<dbReference type="GO" id="GO:0055085">
    <property type="term" value="P:transmembrane transport"/>
    <property type="evidence" value="ECO:0007669"/>
    <property type="project" value="InterPro"/>
</dbReference>
<name>A0A4Q2ENC1_9ACTN</name>
<gene>
    <name evidence="9" type="ORF">C1706_02380</name>
</gene>
<dbReference type="Pfam" id="PF00528">
    <property type="entry name" value="BPD_transp_1"/>
    <property type="match status" value="1"/>
</dbReference>
<keyword evidence="10" id="KW-1185">Reference proteome</keyword>
<evidence type="ECO:0000313" key="10">
    <source>
        <dbReference type="Proteomes" id="UP000290624"/>
    </source>
</evidence>
<accession>A0A4Q2ENC1</accession>
<dbReference type="CDD" id="cd06261">
    <property type="entry name" value="TM_PBP2"/>
    <property type="match status" value="1"/>
</dbReference>
<keyword evidence="5 7" id="KW-1133">Transmembrane helix</keyword>
<feature type="transmembrane region" description="Helical" evidence="7">
    <location>
        <begin position="278"/>
        <end position="301"/>
    </location>
</feature>
<dbReference type="Gene3D" id="1.10.3720.10">
    <property type="entry name" value="MetI-like"/>
    <property type="match status" value="1"/>
</dbReference>
<dbReference type="OrthoDB" id="9804439at2"/>
<feature type="domain" description="ABC transmembrane type-1" evidence="8">
    <location>
        <begin position="85"/>
        <end position="297"/>
    </location>
</feature>
<dbReference type="InterPro" id="IPR035906">
    <property type="entry name" value="MetI-like_sf"/>
</dbReference>
<evidence type="ECO:0000256" key="7">
    <source>
        <dbReference type="RuleBase" id="RU363032"/>
    </source>
</evidence>
<feature type="transmembrane region" description="Helical" evidence="7">
    <location>
        <begin position="170"/>
        <end position="192"/>
    </location>
</feature>
<dbReference type="RefSeq" id="WP_129457584.1">
    <property type="nucleotide sequence ID" value="NZ_PPCV01000001.1"/>
</dbReference>
<evidence type="ECO:0000259" key="8">
    <source>
        <dbReference type="PROSITE" id="PS50928"/>
    </source>
</evidence>
<evidence type="ECO:0000256" key="3">
    <source>
        <dbReference type="ARBA" id="ARBA00022475"/>
    </source>
</evidence>
<evidence type="ECO:0000256" key="6">
    <source>
        <dbReference type="ARBA" id="ARBA00023136"/>
    </source>
</evidence>
<dbReference type="InterPro" id="IPR051393">
    <property type="entry name" value="ABC_transporter_permease"/>
</dbReference>
<dbReference type="Proteomes" id="UP000290624">
    <property type="component" value="Unassembled WGS sequence"/>
</dbReference>
<dbReference type="PROSITE" id="PS50928">
    <property type="entry name" value="ABC_TM1"/>
    <property type="match status" value="1"/>
</dbReference>
<evidence type="ECO:0000256" key="2">
    <source>
        <dbReference type="ARBA" id="ARBA00022448"/>
    </source>
</evidence>
<keyword evidence="6 7" id="KW-0472">Membrane</keyword>
<keyword evidence="3" id="KW-1003">Cell membrane</keyword>
<organism evidence="9 10">
    <name type="scientific">Propioniciclava flava</name>
    <dbReference type="NCBI Taxonomy" id="2072026"/>
    <lineage>
        <taxon>Bacteria</taxon>
        <taxon>Bacillati</taxon>
        <taxon>Actinomycetota</taxon>
        <taxon>Actinomycetes</taxon>
        <taxon>Propionibacteriales</taxon>
        <taxon>Propionibacteriaceae</taxon>
        <taxon>Propioniciclava</taxon>
    </lineage>
</organism>
<comment type="caution">
    <text evidence="9">The sequence shown here is derived from an EMBL/GenBank/DDBJ whole genome shotgun (WGS) entry which is preliminary data.</text>
</comment>
<dbReference type="PANTHER" id="PTHR30193:SF37">
    <property type="entry name" value="INNER MEMBRANE ABC TRANSPORTER PERMEASE PROTEIN YCJO"/>
    <property type="match status" value="1"/>
</dbReference>